<proteinExistence type="predicted"/>
<accession>A0A285CPY0</accession>
<evidence type="ECO:0000313" key="2">
    <source>
        <dbReference type="EMBL" id="SNX69475.1"/>
    </source>
</evidence>
<dbReference type="RefSeq" id="WP_097029878.1">
    <property type="nucleotide sequence ID" value="NZ_OAOQ01000004.1"/>
</dbReference>
<dbReference type="OrthoDB" id="7659348at2"/>
<protein>
    <submittedName>
        <fullName evidence="2">Uncharacterized protein</fullName>
    </submittedName>
</protein>
<evidence type="ECO:0000313" key="3">
    <source>
        <dbReference type="Proteomes" id="UP000219467"/>
    </source>
</evidence>
<dbReference type="AlphaFoldDB" id="A0A285CPY0"/>
<gene>
    <name evidence="2" type="ORF">SAMN05878503_10458</name>
</gene>
<reference evidence="3" key="1">
    <citation type="submission" date="2017-08" db="EMBL/GenBank/DDBJ databases">
        <authorList>
            <person name="Varghese N."/>
            <person name="Submissions S."/>
        </authorList>
    </citation>
    <scope>NUCLEOTIDE SEQUENCE [LARGE SCALE GENOMIC DNA]</scope>
    <source>
        <strain evidence="3">JA234</strain>
    </source>
</reference>
<sequence length="59" mass="6451">MTHDWILDVLSDLRSYAARNALSTLAAGLDETIRLARAELGACPDHPPEPEDAPPARRN</sequence>
<dbReference type="Proteomes" id="UP000219467">
    <property type="component" value="Unassembled WGS sequence"/>
</dbReference>
<evidence type="ECO:0000256" key="1">
    <source>
        <dbReference type="SAM" id="MobiDB-lite"/>
    </source>
</evidence>
<keyword evidence="3" id="KW-1185">Reference proteome</keyword>
<feature type="region of interest" description="Disordered" evidence="1">
    <location>
        <begin position="40"/>
        <end position="59"/>
    </location>
</feature>
<organism evidence="2 3">
    <name type="scientific">Cereibacter ovatus</name>
    <dbReference type="NCBI Taxonomy" id="439529"/>
    <lineage>
        <taxon>Bacteria</taxon>
        <taxon>Pseudomonadati</taxon>
        <taxon>Pseudomonadota</taxon>
        <taxon>Alphaproteobacteria</taxon>
        <taxon>Rhodobacterales</taxon>
        <taxon>Paracoccaceae</taxon>
        <taxon>Cereibacter</taxon>
    </lineage>
</organism>
<name>A0A285CPY0_9RHOB</name>
<dbReference type="EMBL" id="OAOQ01000004">
    <property type="protein sequence ID" value="SNX69475.1"/>
    <property type="molecule type" value="Genomic_DNA"/>
</dbReference>